<accession>A0A8S1INE8</accession>
<dbReference type="InterPro" id="IPR052042">
    <property type="entry name" value="Tail_sheath_structural"/>
</dbReference>
<feature type="domain" description="Baseplate protein J-like barrel" evidence="3">
    <location>
        <begin position="1273"/>
        <end position="1370"/>
    </location>
</feature>
<keyword evidence="5" id="KW-1185">Reference proteome</keyword>
<dbReference type="PANTHER" id="PTHR35861">
    <property type="match status" value="1"/>
</dbReference>
<protein>
    <recommendedName>
        <fullName evidence="3">Baseplate protein J-like barrel domain-containing protein</fullName>
    </recommendedName>
</protein>
<proteinExistence type="predicted"/>
<evidence type="ECO:0000259" key="3">
    <source>
        <dbReference type="Pfam" id="PF04865"/>
    </source>
</evidence>
<name>A0A8S1INE8_9CHLO</name>
<keyword evidence="1" id="KW-0175">Coiled coil</keyword>
<dbReference type="InterPro" id="IPR006949">
    <property type="entry name" value="Barrel_Baseplate_J-like"/>
</dbReference>
<organism evidence="4 5">
    <name type="scientific">Ostreobium quekettii</name>
    <dbReference type="NCBI Taxonomy" id="121088"/>
    <lineage>
        <taxon>Eukaryota</taxon>
        <taxon>Viridiplantae</taxon>
        <taxon>Chlorophyta</taxon>
        <taxon>core chlorophytes</taxon>
        <taxon>Ulvophyceae</taxon>
        <taxon>TCBD clade</taxon>
        <taxon>Bryopsidales</taxon>
        <taxon>Ostreobineae</taxon>
        <taxon>Ostreobiaceae</taxon>
        <taxon>Ostreobium</taxon>
    </lineage>
</organism>
<evidence type="ECO:0000256" key="2">
    <source>
        <dbReference type="SAM" id="MobiDB-lite"/>
    </source>
</evidence>
<comment type="caution">
    <text evidence="4">The sequence shown here is derived from an EMBL/GenBank/DDBJ whole genome shotgun (WGS) entry which is preliminary data.</text>
</comment>
<feature type="coiled-coil region" evidence="1">
    <location>
        <begin position="470"/>
        <end position="544"/>
    </location>
</feature>
<dbReference type="Proteomes" id="UP000708148">
    <property type="component" value="Unassembled WGS sequence"/>
</dbReference>
<dbReference type="Pfam" id="PF04865">
    <property type="entry name" value="Baseplate_J"/>
    <property type="match status" value="1"/>
</dbReference>
<reference evidence="4" key="1">
    <citation type="submission" date="2020-12" db="EMBL/GenBank/DDBJ databases">
        <authorList>
            <person name="Iha C."/>
        </authorList>
    </citation>
    <scope>NUCLEOTIDE SEQUENCE</scope>
</reference>
<dbReference type="EMBL" id="CAJHUC010000322">
    <property type="protein sequence ID" value="CAD7695248.1"/>
    <property type="molecule type" value="Genomic_DNA"/>
</dbReference>
<dbReference type="PANTHER" id="PTHR35861:SF1">
    <property type="entry name" value="PHAGE TAIL SHEATH PROTEIN"/>
    <property type="match status" value="1"/>
</dbReference>
<gene>
    <name evidence="4" type="ORF">OSTQU699_LOCUS609</name>
</gene>
<evidence type="ECO:0000313" key="5">
    <source>
        <dbReference type="Proteomes" id="UP000708148"/>
    </source>
</evidence>
<dbReference type="Gene3D" id="3.40.50.11780">
    <property type="match status" value="1"/>
</dbReference>
<evidence type="ECO:0000313" key="4">
    <source>
        <dbReference type="EMBL" id="CAD7695248.1"/>
    </source>
</evidence>
<evidence type="ECO:0000256" key="1">
    <source>
        <dbReference type="SAM" id="Coils"/>
    </source>
</evidence>
<sequence>MLGTPADEFWEEVAQAVQTQGRVAIVTDRYDPGEVETRAQERELGVRPYCYMVSSEDLIDWDVDKRGQIAWACLREVRDQERQPLDDSDALEYQYRVWYPDRWELYIEEKKEGEEEDSTSFRKVDEDTHPVGEVPITMIFWGKRHGRELAADSALKDLEPQNRRLVNLVSLIDEQIHQYVFSLLAVPQSTYDALEAINFSVSGAIVYADEVSTPPHYISPDIAQITAIRAEIEKTEGTIRHLSGLGRVNSEVKHVTTGIALSYLTFDKDALLAKFAQRMSRAEESVDRHAAGWMEIDRDKLQVKRSYPTSFDPQDLKDSLDAALKTVSLGVTGEALYETQAFALRELLSGRVTGNPPGPHEPAWVFAFWRSIMDRLTLSILNAAGQLDDCHGFRRTSRINPRRVLGFVPAHAMAFKDDPDDPPADPPKDPPDGYVPQGEVDTIVQQRLAREQERERKRLEELGYSSWDELKQKEDERRRAAEEARRKAEEEERKRLEDRKEWDKLRELDRKKAEEREQELTQRLEQERTAREQIERRARESQINAALLSAATNEGALKPEQISKLLAGQLTHNEDGTIVVLDAQGKVEKTDMSWQDPSNDTVDLVLNEHKVVPWAMEDTVAAMALDEALDYSMQAIGRLAAKIEDSLAGTYTDATTEAGAAGQPITTATLLDVWEKLETANVPDDGTRFAAIAVKDAKNLLDTDKLTKVNEAGDGGMALRRSNLGEIHTLNIYKSNRIVKTTGPDTYHGLAGHRDGMTLAMRYLPLPPPGSVAAASIMVDPETGLAFRMISSYGHAQLGVRHSLDVLFGTKMHDPREGLMSLERLQEERLELLAPSHPEAMDSAQATTNDFVIVPESILDCTGHDTCNFVVSNAHATNVVAAKIVGRYKNSANAYSAWQDASGGSASGTVAGAPCGMGWSGSSDGLISRIDAGSIPAPAFSPNTQPGGSVMPLMKNTAGRIVAVSASRVKPLMREGFTKATAEEVEVSRALFARLSEREDSEIEGLNDAYRGALEQTIERVVGELPRDADGRLEPDPAALARLRREFGRFGDAQGASLLLEQHVERVSAALTRQVDVLSDGWQRLGEDPLESDQLALSTLVKANFLDGFTELGRYHHNALRDAVMRQALGRATERDLRAELQRITGKAASEVDRQHHDAVIGYSRAVISESAEQRGYEYFQFIGPDDSATRPFCDRHVDKVYTREEIDALDNGQIANVFLTGEDEQLFDHHARSWRKKSAQAADDLLRDLKRRGYLDEPTHTIIDDFEKATSTVAFVASGGQLTVPAGTRIVALDPDLGLGVDDLAKPARLIFVTDAELVVADGQTGTIGVTAEYPGAPYNVEAGWLTGLEDDAPANFASVTNEAAASGGVNHQLTRVATYRTMELVMMDLMRMTDDVFDARRKIYAKYYKDELERVVASGINIDTDGDGVADLDECADLLVYRIIDRTRRGEDIYGMPFDAYAEKTKQSKRKRGRRTSPVTLQDTGRMLASMRGRSDGDVALVYFASRTEGQKAAWLDEALKTVLSGIEGVKFVSRQAITSEMVSDAQMPAILIDETLSRYTWTSRSGNRTMDVGCVLGLEVQVRSIRAKGNSVSESTVRELLVNEVIQTLVHNSRLICQLPGEAEEQAHARDVADQFSVRYVPGAGAIFLITLTAARGPVNVPTLITSMSRFESVFGGPTPYSDGTRYSPGYEVLKAFFAKGGRRAYVLRIVGATADTTSVTLQDRAGAPLDTLTVNGKGPGAYLDDWDIVIADGTRTNTFKLTLQDEADQVVEVWDNLKMNDVDLARVSDGSDYIELVNEGSATAAPDNRPAVGTTTIDVSSDGGTNDNAPNAAAIVGTDTSGVKTGLKAFRSHTYGYGWIAAPDMDSDATVIAELVEQSESYFRVYMTSSQEGASVATAKTQRAALDAFNAGFYFPRPKVRDNFASEIKTISPVGHVIADWLKAIDRIGPGKAPGGKDFRIDAGVISLETQANGMPLIDEGVAEDLVANGINPIYAKDAGPARVWGVRAATEDAAWQYLHAAFLWCIIGSRGKQALEQVVLDLADNLFFNQVELGLYGLLVDLHDQRAFRGSLVSPGETADPAVHSFGVIANESLLSTADKSSGNVRARIWFRPAGVAETIFLDIAKQNEVA</sequence>
<feature type="region of interest" description="Disordered" evidence="2">
    <location>
        <begin position="413"/>
        <end position="437"/>
    </location>
</feature>